<dbReference type="GO" id="GO:0004497">
    <property type="term" value="F:monooxygenase activity"/>
    <property type="evidence" value="ECO:0007669"/>
    <property type="project" value="UniProtKB-KW"/>
</dbReference>
<dbReference type="InterPro" id="IPR001128">
    <property type="entry name" value="Cyt_P450"/>
</dbReference>
<evidence type="ECO:0000256" key="2">
    <source>
        <dbReference type="ARBA" id="ARBA00010617"/>
    </source>
</evidence>
<dbReference type="InterPro" id="IPR017972">
    <property type="entry name" value="Cyt_P450_CS"/>
</dbReference>
<evidence type="ECO:0008006" key="11">
    <source>
        <dbReference type="Google" id="ProtNLM"/>
    </source>
</evidence>
<evidence type="ECO:0000256" key="3">
    <source>
        <dbReference type="ARBA" id="ARBA00022723"/>
    </source>
</evidence>
<evidence type="ECO:0000256" key="5">
    <source>
        <dbReference type="ARBA" id="ARBA00023004"/>
    </source>
</evidence>
<name>A0AAD5YAI2_9APHY</name>
<keyword evidence="3 6" id="KW-0479">Metal-binding</keyword>
<comment type="cofactor">
    <cofactor evidence="1 6">
        <name>heme</name>
        <dbReference type="ChEBI" id="CHEBI:30413"/>
    </cofactor>
</comment>
<keyword evidence="8" id="KW-0472">Membrane</keyword>
<keyword evidence="10" id="KW-1185">Reference proteome</keyword>
<keyword evidence="7" id="KW-0503">Monooxygenase</keyword>
<evidence type="ECO:0000256" key="8">
    <source>
        <dbReference type="SAM" id="Phobius"/>
    </source>
</evidence>
<comment type="caution">
    <text evidence="9">The sequence shown here is derived from an EMBL/GenBank/DDBJ whole genome shotgun (WGS) entry which is preliminary data.</text>
</comment>
<evidence type="ECO:0000256" key="4">
    <source>
        <dbReference type="ARBA" id="ARBA00023002"/>
    </source>
</evidence>
<keyword evidence="8" id="KW-0812">Transmembrane</keyword>
<evidence type="ECO:0000256" key="6">
    <source>
        <dbReference type="PIRSR" id="PIRSR602401-1"/>
    </source>
</evidence>
<sequence length="522" mass="59529">MTDITTNTPSPDSRTPSVSFMYTFIIAAIVIFVMRWLKPSKYDLPHIPTVGGSTLPIFSYFGAIKYLFKAQEMTQEGYNRVRKFALVFLYKGGAFKVPQLFRWQVVVSGQKLVEELRKAGDDELSFSEAVNEDLRIEYTLGPAIHHNPYHLSIIRSQLTRSLGALFADVRDEIKEAFNEVIPPSDEWVGIPAHNAMMQVVCRTSNRIFVGAPICRDPDFKALNVQFTIEVVKGAAILNVFPNFLRPLASRLLTNVPESIERGVKHLGPIIKERFRMMEEYGKEWEGKPNDLLSWFMDEAAGKERDVRALVLRILTINFAAIHTSSMSFTHALYHLAANPEYIAPMREEVERVVQQEGWTKTALQKMRRVDSFFRESQRYDGLGSISMTRKALKDFTFSDGTFIPAGVFVSAAATPTHFDEAYYEHPEIFNPWRFSDISDVEGEGRKYEMVSTSAEYVTFGHGKHACPGRFFAAIELKAMMAHLVLNYDVKMENEGVIPEPFWFGDRLAPNPNARVMFRRRQS</sequence>
<dbReference type="CDD" id="cd11041">
    <property type="entry name" value="CYP503A1-like"/>
    <property type="match status" value="1"/>
</dbReference>
<dbReference type="EMBL" id="JANAWD010000535">
    <property type="protein sequence ID" value="KAJ3478140.1"/>
    <property type="molecule type" value="Genomic_DNA"/>
</dbReference>
<feature type="transmembrane region" description="Helical" evidence="8">
    <location>
        <begin position="20"/>
        <end position="37"/>
    </location>
</feature>
<keyword evidence="4 7" id="KW-0560">Oxidoreductase</keyword>
<dbReference type="AlphaFoldDB" id="A0AAD5YAI2"/>
<dbReference type="GO" id="GO:0020037">
    <property type="term" value="F:heme binding"/>
    <property type="evidence" value="ECO:0007669"/>
    <property type="project" value="InterPro"/>
</dbReference>
<feature type="transmembrane region" description="Helical" evidence="8">
    <location>
        <begin position="49"/>
        <end position="68"/>
    </location>
</feature>
<evidence type="ECO:0000313" key="10">
    <source>
        <dbReference type="Proteomes" id="UP001212997"/>
    </source>
</evidence>
<organism evidence="9 10">
    <name type="scientific">Meripilus lineatus</name>
    <dbReference type="NCBI Taxonomy" id="2056292"/>
    <lineage>
        <taxon>Eukaryota</taxon>
        <taxon>Fungi</taxon>
        <taxon>Dikarya</taxon>
        <taxon>Basidiomycota</taxon>
        <taxon>Agaricomycotina</taxon>
        <taxon>Agaricomycetes</taxon>
        <taxon>Polyporales</taxon>
        <taxon>Meripilaceae</taxon>
        <taxon>Meripilus</taxon>
    </lineage>
</organism>
<dbReference type="Gene3D" id="1.10.630.10">
    <property type="entry name" value="Cytochrome P450"/>
    <property type="match status" value="1"/>
</dbReference>
<dbReference type="Pfam" id="PF00067">
    <property type="entry name" value="p450"/>
    <property type="match status" value="1"/>
</dbReference>
<keyword evidence="5 6" id="KW-0408">Iron</keyword>
<evidence type="ECO:0000256" key="1">
    <source>
        <dbReference type="ARBA" id="ARBA00001971"/>
    </source>
</evidence>
<dbReference type="GO" id="GO:0005506">
    <property type="term" value="F:iron ion binding"/>
    <property type="evidence" value="ECO:0007669"/>
    <property type="project" value="InterPro"/>
</dbReference>
<feature type="binding site" description="axial binding residue" evidence="6">
    <location>
        <position position="466"/>
    </location>
    <ligand>
        <name>heme</name>
        <dbReference type="ChEBI" id="CHEBI:30413"/>
    </ligand>
    <ligandPart>
        <name>Fe</name>
        <dbReference type="ChEBI" id="CHEBI:18248"/>
    </ligandPart>
</feature>
<dbReference type="InterPro" id="IPR002401">
    <property type="entry name" value="Cyt_P450_E_grp-I"/>
</dbReference>
<gene>
    <name evidence="9" type="ORF">NLI96_g9967</name>
</gene>
<protein>
    <recommendedName>
        <fullName evidence="11">Cytochrome P450</fullName>
    </recommendedName>
</protein>
<comment type="similarity">
    <text evidence="2 7">Belongs to the cytochrome P450 family.</text>
</comment>
<dbReference type="PRINTS" id="PR00463">
    <property type="entry name" value="EP450I"/>
</dbReference>
<proteinExistence type="inferred from homology"/>
<keyword evidence="8" id="KW-1133">Transmembrane helix</keyword>
<dbReference type="SUPFAM" id="SSF48264">
    <property type="entry name" value="Cytochrome P450"/>
    <property type="match status" value="1"/>
</dbReference>
<dbReference type="Proteomes" id="UP001212997">
    <property type="component" value="Unassembled WGS sequence"/>
</dbReference>
<dbReference type="InterPro" id="IPR036396">
    <property type="entry name" value="Cyt_P450_sf"/>
</dbReference>
<evidence type="ECO:0000313" key="9">
    <source>
        <dbReference type="EMBL" id="KAJ3478140.1"/>
    </source>
</evidence>
<reference evidence="9" key="1">
    <citation type="submission" date="2022-07" db="EMBL/GenBank/DDBJ databases">
        <title>Genome Sequence of Physisporinus lineatus.</title>
        <authorList>
            <person name="Buettner E."/>
        </authorList>
    </citation>
    <scope>NUCLEOTIDE SEQUENCE</scope>
    <source>
        <strain evidence="9">VT162</strain>
    </source>
</reference>
<keyword evidence="6 7" id="KW-0349">Heme</keyword>
<accession>A0AAD5YAI2</accession>
<dbReference type="GO" id="GO:0016705">
    <property type="term" value="F:oxidoreductase activity, acting on paired donors, with incorporation or reduction of molecular oxygen"/>
    <property type="evidence" value="ECO:0007669"/>
    <property type="project" value="InterPro"/>
</dbReference>
<dbReference type="PROSITE" id="PS00086">
    <property type="entry name" value="CYTOCHROME_P450"/>
    <property type="match status" value="1"/>
</dbReference>
<evidence type="ECO:0000256" key="7">
    <source>
        <dbReference type="RuleBase" id="RU000461"/>
    </source>
</evidence>
<dbReference type="PANTHER" id="PTHR46206">
    <property type="entry name" value="CYTOCHROME P450"/>
    <property type="match status" value="1"/>
</dbReference>